<keyword evidence="4" id="KW-1185">Reference proteome</keyword>
<dbReference type="Proteomes" id="UP000323502">
    <property type="component" value="Unassembled WGS sequence"/>
</dbReference>
<accession>A0A1G7QU82</accession>
<dbReference type="OrthoDB" id="9921541at2"/>
<feature type="signal peptide" evidence="1">
    <location>
        <begin position="1"/>
        <end position="20"/>
    </location>
</feature>
<dbReference type="EMBL" id="FNBI01000009">
    <property type="protein sequence ID" value="SDG02043.1"/>
    <property type="molecule type" value="Genomic_DNA"/>
</dbReference>
<evidence type="ECO:0000256" key="1">
    <source>
        <dbReference type="SAM" id="SignalP"/>
    </source>
</evidence>
<organism evidence="3 4">
    <name type="scientific">Sphingomonas carotinifaciens</name>
    <dbReference type="NCBI Taxonomy" id="1166323"/>
    <lineage>
        <taxon>Bacteria</taxon>
        <taxon>Pseudomonadati</taxon>
        <taxon>Pseudomonadota</taxon>
        <taxon>Alphaproteobacteria</taxon>
        <taxon>Sphingomonadales</taxon>
        <taxon>Sphingomonadaceae</taxon>
        <taxon>Sphingomonas</taxon>
    </lineage>
</organism>
<dbReference type="RefSeq" id="WP_149683358.1">
    <property type="nucleotide sequence ID" value="NZ_CP178399.1"/>
</dbReference>
<reference evidence="2 5" key="2">
    <citation type="submission" date="2019-12" db="EMBL/GenBank/DDBJ databases">
        <authorList>
            <person name="Zheng J."/>
        </authorList>
    </citation>
    <scope>NUCLEOTIDE SEQUENCE [LARGE SCALE GENOMIC DNA]</scope>
    <source>
        <strain evidence="2 5">DSM 27347</strain>
    </source>
</reference>
<keyword evidence="1" id="KW-0732">Signal</keyword>
<gene>
    <name evidence="2" type="ORF">GQR91_01590</name>
    <name evidence="3" type="ORF">SAMN05216557_10947</name>
</gene>
<evidence type="ECO:0000313" key="2">
    <source>
        <dbReference type="EMBL" id="MWC42355.1"/>
    </source>
</evidence>
<dbReference type="Proteomes" id="UP000436801">
    <property type="component" value="Unassembled WGS sequence"/>
</dbReference>
<feature type="chain" id="PRO_5033741473" description="UrcA family protein" evidence="1">
    <location>
        <begin position="21"/>
        <end position="145"/>
    </location>
</feature>
<dbReference type="EMBL" id="WSUT01000002">
    <property type="protein sequence ID" value="MWC42355.1"/>
    <property type="molecule type" value="Genomic_DNA"/>
</dbReference>
<evidence type="ECO:0008006" key="6">
    <source>
        <dbReference type="Google" id="ProtNLM"/>
    </source>
</evidence>
<evidence type="ECO:0000313" key="4">
    <source>
        <dbReference type="Proteomes" id="UP000323502"/>
    </source>
</evidence>
<sequence>MRKFFLGMAATMSVIGGSGAAQIPVAPALPALAANDPNVIALYTDIMRTIAGVPAAAGREQAEAQIAYTVDQSEENCRVVVAALRQALGTPRQAKPITLALRDVLSRAIRCDPYGTAAPGGSAGTLAQGPVVGIGGGGTSNYSTF</sequence>
<evidence type="ECO:0000313" key="5">
    <source>
        <dbReference type="Proteomes" id="UP000436801"/>
    </source>
</evidence>
<proteinExistence type="predicted"/>
<protein>
    <recommendedName>
        <fullName evidence="6">UrcA family protein</fullName>
    </recommendedName>
</protein>
<reference evidence="3 4" key="1">
    <citation type="submission" date="2016-10" db="EMBL/GenBank/DDBJ databases">
        <authorList>
            <person name="Varghese N."/>
            <person name="Submissions S."/>
        </authorList>
    </citation>
    <scope>NUCLEOTIDE SEQUENCE [LARGE SCALE GENOMIC DNA]</scope>
    <source>
        <strain evidence="3 4">S7-754</strain>
    </source>
</reference>
<evidence type="ECO:0000313" key="3">
    <source>
        <dbReference type="EMBL" id="SDG02043.1"/>
    </source>
</evidence>
<dbReference type="AlphaFoldDB" id="A0A1G7QU82"/>
<name>A0A1G7QU82_9SPHN</name>